<evidence type="ECO:0000256" key="7">
    <source>
        <dbReference type="PROSITE-ProRule" id="PRU01251"/>
    </source>
</evidence>
<evidence type="ECO:0000256" key="9">
    <source>
        <dbReference type="SAM" id="Coils"/>
    </source>
</evidence>
<evidence type="ECO:0000256" key="8">
    <source>
        <dbReference type="RuleBase" id="RU004432"/>
    </source>
</evidence>
<dbReference type="GO" id="GO:0005524">
    <property type="term" value="F:ATP binding"/>
    <property type="evidence" value="ECO:0007669"/>
    <property type="project" value="UniProtKB-KW"/>
</dbReference>
<dbReference type="GO" id="GO:0005737">
    <property type="term" value="C:cytoplasm"/>
    <property type="evidence" value="ECO:0007669"/>
    <property type="project" value="TreeGrafter"/>
</dbReference>
<dbReference type="CDD" id="cd19499">
    <property type="entry name" value="RecA-like_ClpB_Hsp104-like"/>
    <property type="match status" value="1"/>
</dbReference>
<dbReference type="SMART" id="SM00382">
    <property type="entry name" value="AAA"/>
    <property type="match status" value="2"/>
</dbReference>
<dbReference type="InterPro" id="IPR019489">
    <property type="entry name" value="Clp_ATPase_C"/>
</dbReference>
<dbReference type="CDD" id="cd00009">
    <property type="entry name" value="AAA"/>
    <property type="match status" value="1"/>
</dbReference>
<dbReference type="PROSITE" id="PS00870">
    <property type="entry name" value="CLPAB_1"/>
    <property type="match status" value="1"/>
</dbReference>
<dbReference type="SUPFAM" id="SSF52540">
    <property type="entry name" value="P-loop containing nucleoside triphosphate hydrolases"/>
    <property type="match status" value="2"/>
</dbReference>
<name>A0A2N1PR45_9BACT</name>
<dbReference type="Proteomes" id="UP000233256">
    <property type="component" value="Unassembled WGS sequence"/>
</dbReference>
<evidence type="ECO:0000256" key="4">
    <source>
        <dbReference type="ARBA" id="ARBA00022840"/>
    </source>
</evidence>
<dbReference type="InterPro" id="IPR041546">
    <property type="entry name" value="ClpA/ClpB_AAA_lid"/>
</dbReference>
<proteinExistence type="inferred from homology"/>
<comment type="caution">
    <text evidence="11">The sequence shown here is derived from an EMBL/GenBank/DDBJ whole genome shotgun (WGS) entry which is preliminary data.</text>
</comment>
<evidence type="ECO:0000256" key="6">
    <source>
        <dbReference type="ARBA" id="ARBA00026057"/>
    </source>
</evidence>
<dbReference type="PROSITE" id="PS51903">
    <property type="entry name" value="CLP_R"/>
    <property type="match status" value="1"/>
</dbReference>
<dbReference type="SUPFAM" id="SSF81923">
    <property type="entry name" value="Double Clp-N motif"/>
    <property type="match status" value="1"/>
</dbReference>
<dbReference type="InterPro" id="IPR050130">
    <property type="entry name" value="ClpA_ClpB"/>
</dbReference>
<dbReference type="InterPro" id="IPR004176">
    <property type="entry name" value="Clp_R_N"/>
</dbReference>
<keyword evidence="5 8" id="KW-0143">Chaperone</keyword>
<evidence type="ECO:0000256" key="3">
    <source>
        <dbReference type="ARBA" id="ARBA00022741"/>
    </source>
</evidence>
<protein>
    <submittedName>
        <fullName evidence="11">Type VI secretion system ATPase TssH</fullName>
    </submittedName>
</protein>
<dbReference type="InterPro" id="IPR027417">
    <property type="entry name" value="P-loop_NTPase"/>
</dbReference>
<reference evidence="11 12" key="1">
    <citation type="journal article" date="2017" name="ISME J.">
        <title>Potential for microbial H2 and metal transformations associated with novel bacteria and archaea in deep terrestrial subsurface sediments.</title>
        <authorList>
            <person name="Hernsdorf A.W."/>
            <person name="Amano Y."/>
            <person name="Miyakawa K."/>
            <person name="Ise K."/>
            <person name="Suzuki Y."/>
            <person name="Anantharaman K."/>
            <person name="Probst A."/>
            <person name="Burstein D."/>
            <person name="Thomas B.C."/>
            <person name="Banfield J.F."/>
        </authorList>
    </citation>
    <scope>NUCLEOTIDE SEQUENCE [LARGE SCALE GENOMIC DNA]</scope>
    <source>
        <strain evidence="11">HGW-Wallbacteria-1</strain>
    </source>
</reference>
<feature type="coiled-coil region" evidence="9">
    <location>
        <begin position="398"/>
        <end position="529"/>
    </location>
</feature>
<dbReference type="FunFam" id="3.40.50.300:FF:000120">
    <property type="entry name" value="ATP-dependent chaperone ClpB"/>
    <property type="match status" value="1"/>
</dbReference>
<dbReference type="InterPro" id="IPR001270">
    <property type="entry name" value="ClpA/B"/>
</dbReference>
<keyword evidence="3 8" id="KW-0547">Nucleotide-binding</keyword>
<keyword evidence="9" id="KW-0175">Coiled coil</keyword>
<dbReference type="Gene3D" id="3.40.50.300">
    <property type="entry name" value="P-loop containing nucleotide triphosphate hydrolases"/>
    <property type="match status" value="3"/>
</dbReference>
<dbReference type="Pfam" id="PF07724">
    <property type="entry name" value="AAA_2"/>
    <property type="match status" value="1"/>
</dbReference>
<dbReference type="InterPro" id="IPR028299">
    <property type="entry name" value="ClpA/B_CS2"/>
</dbReference>
<organism evidence="11 12">
    <name type="scientific">Candidatus Wallbacteria bacterium HGW-Wallbacteria-1</name>
    <dbReference type="NCBI Taxonomy" id="2013854"/>
    <lineage>
        <taxon>Bacteria</taxon>
        <taxon>Candidatus Walliibacteriota</taxon>
    </lineage>
</organism>
<dbReference type="InterPro" id="IPR003959">
    <property type="entry name" value="ATPase_AAA_core"/>
</dbReference>
<dbReference type="InterPro" id="IPR036628">
    <property type="entry name" value="Clp_N_dom_sf"/>
</dbReference>
<dbReference type="Gene3D" id="1.10.1780.10">
    <property type="entry name" value="Clp, N-terminal domain"/>
    <property type="match status" value="1"/>
</dbReference>
<dbReference type="PANTHER" id="PTHR11638">
    <property type="entry name" value="ATP-DEPENDENT CLP PROTEASE"/>
    <property type="match status" value="1"/>
</dbReference>
<sequence length="870" mass="98052">MRFDRLTIKSQEALGKAQETARKNSNQVIEPEHLFSSLLDDPKGIATQILAKCEVNIETLSADLKKLILALPKVDGTSETFLSRNCNEILQGAEGEAASMKDDFISTEHILLSIMECPSKSLKSVLKSHALNREVILEAMKSVKGSHRITDQNPEEKYQALKRFCRDLIAMARDGKLDPVIGRDEEIRRVIQVLLRRRKNNPVLIGDPGVGKTAIVEGLALRIVKGDVPDSLRAKRILQLDIGELVAGAKFRGEFEERLKAVLREVEELSGEVILFIDELHTVIGAGAAEGSMDASNMLKPALARGELRCIGATTVKEYRLHIEKDPAFERRFQPVPVSQPTREDTLAILRGIRDKYEIHHGVKIRDTALIAAVNLSDRYITDRFLPDKAIDLIDEAASKLRMEIDSLPQELDELNRRTAQLEIARQSIRMDDSIGLEARDSELHSIESELEICRSQSEELRSQWEKEKDLITKAKDLKKDLETARHRLDEYERIQDWDRAAMITNGEIPQMSAKLEQTNRKLEELQTSGSLINEIVTEEEIARILSAWTGIPVSRILSSEKSRLLNLESRIHQRFIGQNEAVNSVANSVRRSRAGLSDETRPQGVFVFLGPTGVGKTELAKTLAETLFNRESAMVRIDMSEFMEKHSVARLIGAPPGYIGHEDGGYLTEAVRRQPYSIILLDEIEKAHRDVYNVLLQVFDDGRLTDGKGRTVDFRNTIIIMTSNIGSDLILADCSQSVSKQTLRDGIMKRVRESFTPEFINRIDDVVIFDRLDLEQMRQIVVVALKKVQERGLAKGLEIEFDQSAIDHLTNLGFSPEYGARHLNRIIKDTVLNPLSMWVLEKGGGKLEVSCNEKELRFLNKSQSPFQDN</sequence>
<dbReference type="PRINTS" id="PR00300">
    <property type="entry name" value="CLPPROTEASEA"/>
</dbReference>
<dbReference type="GO" id="GO:0016887">
    <property type="term" value="F:ATP hydrolysis activity"/>
    <property type="evidence" value="ECO:0007669"/>
    <property type="project" value="InterPro"/>
</dbReference>
<evidence type="ECO:0000313" key="12">
    <source>
        <dbReference type="Proteomes" id="UP000233256"/>
    </source>
</evidence>
<dbReference type="Pfam" id="PF10431">
    <property type="entry name" value="ClpB_D2-small"/>
    <property type="match status" value="1"/>
</dbReference>
<accession>A0A2N1PR45</accession>
<dbReference type="FunFam" id="3.40.50.300:FF:000010">
    <property type="entry name" value="Chaperone clpB 1, putative"/>
    <property type="match status" value="1"/>
</dbReference>
<evidence type="ECO:0000256" key="2">
    <source>
        <dbReference type="ARBA" id="ARBA00022737"/>
    </source>
</evidence>
<dbReference type="PROSITE" id="PS00871">
    <property type="entry name" value="CLPAB_2"/>
    <property type="match status" value="1"/>
</dbReference>
<dbReference type="Pfam" id="PF02861">
    <property type="entry name" value="Clp_N"/>
    <property type="match status" value="1"/>
</dbReference>
<gene>
    <name evidence="11" type="ORF">CVV64_08030</name>
</gene>
<keyword evidence="2 7" id="KW-0677">Repeat</keyword>
<comment type="subunit">
    <text evidence="6">Homohexamer. The oligomerization is ATP-dependent.</text>
</comment>
<dbReference type="InterPro" id="IPR003593">
    <property type="entry name" value="AAA+_ATPase"/>
</dbReference>
<dbReference type="FunFam" id="3.40.50.300:FF:000025">
    <property type="entry name" value="ATP-dependent Clp protease subunit"/>
    <property type="match status" value="1"/>
</dbReference>
<feature type="domain" description="Clp R" evidence="10">
    <location>
        <begin position="3"/>
        <end position="146"/>
    </location>
</feature>
<evidence type="ECO:0000256" key="1">
    <source>
        <dbReference type="ARBA" id="ARBA00008675"/>
    </source>
</evidence>
<evidence type="ECO:0000259" key="10">
    <source>
        <dbReference type="PROSITE" id="PS51903"/>
    </source>
</evidence>
<dbReference type="Gene3D" id="1.10.8.60">
    <property type="match status" value="1"/>
</dbReference>
<dbReference type="Pfam" id="PF17871">
    <property type="entry name" value="AAA_lid_9"/>
    <property type="match status" value="1"/>
</dbReference>
<dbReference type="Pfam" id="PF00004">
    <property type="entry name" value="AAA"/>
    <property type="match status" value="1"/>
</dbReference>
<comment type="similarity">
    <text evidence="1 8">Belongs to the ClpA/ClpB family.</text>
</comment>
<dbReference type="AlphaFoldDB" id="A0A2N1PR45"/>
<evidence type="ECO:0000313" key="11">
    <source>
        <dbReference type="EMBL" id="PKK90818.1"/>
    </source>
</evidence>
<dbReference type="PANTHER" id="PTHR11638:SF18">
    <property type="entry name" value="HEAT SHOCK PROTEIN 104"/>
    <property type="match status" value="1"/>
</dbReference>
<dbReference type="GO" id="GO:0034605">
    <property type="term" value="P:cellular response to heat"/>
    <property type="evidence" value="ECO:0007669"/>
    <property type="project" value="TreeGrafter"/>
</dbReference>
<evidence type="ECO:0000256" key="5">
    <source>
        <dbReference type="ARBA" id="ARBA00023186"/>
    </source>
</evidence>
<dbReference type="InterPro" id="IPR018368">
    <property type="entry name" value="ClpA/B_CS1"/>
</dbReference>
<dbReference type="EMBL" id="PGXC01000004">
    <property type="protein sequence ID" value="PKK90818.1"/>
    <property type="molecule type" value="Genomic_DNA"/>
</dbReference>
<keyword evidence="4 8" id="KW-0067">ATP-binding</keyword>
<dbReference type="SMART" id="SM01086">
    <property type="entry name" value="ClpB_D2-small"/>
    <property type="match status" value="1"/>
</dbReference>